<gene>
    <name evidence="1" type="ORF">Dfulv_29135</name>
</gene>
<keyword evidence="2" id="KW-1185">Reference proteome</keyword>
<sequence>MVRQTITRDGRGSYVLVGEDGAALGTLTVDRRLRHGTAVTKAGTVPVHSSGLRRRAAWAGDEQVPLLRLEPPDAAVPGLTGGRWETSRDRQRYFGTLTGDGVRVHLTAPAGGRGPLLVEADGDWAGRDLVVLTAAFALLARRHADTMLTAALVSVATGGSGR</sequence>
<evidence type="ECO:0000313" key="1">
    <source>
        <dbReference type="EMBL" id="UWP79227.1"/>
    </source>
</evidence>
<reference evidence="1" key="1">
    <citation type="submission" date="2021-04" db="EMBL/GenBank/DDBJ databases">
        <authorList>
            <person name="Hartkoorn R.C."/>
            <person name="Beaudoing E."/>
            <person name="Hot D."/>
        </authorList>
    </citation>
    <scope>NUCLEOTIDE SEQUENCE</scope>
    <source>
        <strain evidence="1">NRRL B-16292</strain>
    </source>
</reference>
<accession>A0ABY5VPX1</accession>
<dbReference type="EMBL" id="CP073720">
    <property type="protein sequence ID" value="UWP79227.1"/>
    <property type="molecule type" value="Genomic_DNA"/>
</dbReference>
<protein>
    <submittedName>
        <fullName evidence="1">Uncharacterized protein</fullName>
    </submittedName>
</protein>
<name>A0ABY5VPX1_9ACTN</name>
<evidence type="ECO:0000313" key="2">
    <source>
        <dbReference type="Proteomes" id="UP001059617"/>
    </source>
</evidence>
<dbReference type="Proteomes" id="UP001059617">
    <property type="component" value="Chromosome"/>
</dbReference>
<organism evidence="1 2">
    <name type="scientific">Dactylosporangium fulvum</name>
    <dbReference type="NCBI Taxonomy" id="53359"/>
    <lineage>
        <taxon>Bacteria</taxon>
        <taxon>Bacillati</taxon>
        <taxon>Actinomycetota</taxon>
        <taxon>Actinomycetes</taxon>
        <taxon>Micromonosporales</taxon>
        <taxon>Micromonosporaceae</taxon>
        <taxon>Dactylosporangium</taxon>
    </lineage>
</organism>
<reference evidence="1" key="2">
    <citation type="submission" date="2022-09" db="EMBL/GenBank/DDBJ databases">
        <title>Biosynthetic gene clusters of Dactylosporangioum fulvum.</title>
        <authorList>
            <person name="Caradec T."/>
        </authorList>
    </citation>
    <scope>NUCLEOTIDE SEQUENCE</scope>
    <source>
        <strain evidence="1">NRRL B-16292</strain>
    </source>
</reference>
<proteinExistence type="predicted"/>
<dbReference type="RefSeq" id="WP_259856828.1">
    <property type="nucleotide sequence ID" value="NZ_CP073720.1"/>
</dbReference>